<gene>
    <name evidence="1" type="ORF">WICPIJ_008398</name>
</gene>
<dbReference type="Proteomes" id="UP000774326">
    <property type="component" value="Unassembled WGS sequence"/>
</dbReference>
<comment type="caution">
    <text evidence="1">The sequence shown here is derived from an EMBL/GenBank/DDBJ whole genome shotgun (WGS) entry which is preliminary data.</text>
</comment>
<dbReference type="PANTHER" id="PTHR28110">
    <property type="entry name" value="TRANSMEMBRANE PROTEIN"/>
    <property type="match status" value="1"/>
</dbReference>
<dbReference type="EMBL" id="JAEUBG010004786">
    <property type="protein sequence ID" value="KAH3680061.1"/>
    <property type="molecule type" value="Genomic_DNA"/>
</dbReference>
<dbReference type="AlphaFoldDB" id="A0A9P8TIX3"/>
<evidence type="ECO:0000313" key="2">
    <source>
        <dbReference type="Proteomes" id="UP000774326"/>
    </source>
</evidence>
<organism evidence="1 2">
    <name type="scientific">Wickerhamomyces pijperi</name>
    <name type="common">Yeast</name>
    <name type="synonym">Pichia pijperi</name>
    <dbReference type="NCBI Taxonomy" id="599730"/>
    <lineage>
        <taxon>Eukaryota</taxon>
        <taxon>Fungi</taxon>
        <taxon>Dikarya</taxon>
        <taxon>Ascomycota</taxon>
        <taxon>Saccharomycotina</taxon>
        <taxon>Saccharomycetes</taxon>
        <taxon>Phaffomycetales</taxon>
        <taxon>Wickerhamomycetaceae</taxon>
        <taxon>Wickerhamomyces</taxon>
    </lineage>
</organism>
<dbReference type="GO" id="GO:0005737">
    <property type="term" value="C:cytoplasm"/>
    <property type="evidence" value="ECO:0007669"/>
    <property type="project" value="TreeGrafter"/>
</dbReference>
<dbReference type="InterPro" id="IPR055323">
    <property type="entry name" value="C57A10.07/YOR238W"/>
</dbReference>
<sequence>MSKHLILLPCHSIYKPPNSPQSPESWFLAPFQIEANDHLTFIQHMEKAFQLLKESAENQQSTLIISGGMTKAEAGEVSEAASYLSCAKILELNRDHVNDNNVLLEEYARDSFENLLFSLCLFQETHRCFPESISIVGFEFKRDRFVNYHAKALKIQDIVQYFGIDPTPEYDPQSSQYQRYFDELKESEWRFSVKLFKDDLLGNGEKLKNKKLTRDPFNRSDGGYSGRHPELHRFFTEVTDTTDDFDVPW</sequence>
<reference evidence="1" key="1">
    <citation type="journal article" date="2021" name="Open Biol.">
        <title>Shared evolutionary footprints suggest mitochondrial oxidative damage underlies multiple complex I losses in fungi.</title>
        <authorList>
            <person name="Schikora-Tamarit M.A."/>
            <person name="Marcet-Houben M."/>
            <person name="Nosek J."/>
            <person name="Gabaldon T."/>
        </authorList>
    </citation>
    <scope>NUCLEOTIDE SEQUENCE</scope>
    <source>
        <strain evidence="1">CBS2887</strain>
    </source>
</reference>
<evidence type="ECO:0008006" key="3">
    <source>
        <dbReference type="Google" id="ProtNLM"/>
    </source>
</evidence>
<protein>
    <recommendedName>
        <fullName evidence="3">DUF218 domain-containing protein</fullName>
    </recommendedName>
</protein>
<accession>A0A9P8TIX3</accession>
<proteinExistence type="predicted"/>
<keyword evidence="2" id="KW-1185">Reference proteome</keyword>
<evidence type="ECO:0000313" key="1">
    <source>
        <dbReference type="EMBL" id="KAH3680061.1"/>
    </source>
</evidence>
<reference evidence="1" key="2">
    <citation type="submission" date="2021-01" db="EMBL/GenBank/DDBJ databases">
        <authorList>
            <person name="Schikora-Tamarit M.A."/>
        </authorList>
    </citation>
    <scope>NUCLEOTIDE SEQUENCE</scope>
    <source>
        <strain evidence="1">CBS2887</strain>
    </source>
</reference>
<name>A0A9P8TIX3_WICPI</name>
<dbReference type="PANTHER" id="PTHR28110:SF1">
    <property type="entry name" value="TRANSMEMBRANE PROTEIN"/>
    <property type="match status" value="1"/>
</dbReference>
<dbReference type="OrthoDB" id="4347at2759"/>